<dbReference type="InterPro" id="IPR027266">
    <property type="entry name" value="TrmE/GcvT-like"/>
</dbReference>
<proteinExistence type="predicted"/>
<name>A0A269ZB00_9MICO</name>
<protein>
    <submittedName>
        <fullName evidence="1">Sarcosine oxidase subunit gamma</fullName>
    </submittedName>
    <submittedName>
        <fullName evidence="3">Sarcosine oxidase, gamma subunit family</fullName>
    </submittedName>
</protein>
<sequence length="217" mass="22801">MAETTDTALDDLRVSPAAHLAEAMAEASASGAEVGLRERPFAVQIGVRAVPGTSSARAIESALGITLPEAVGEVTGDAAGRHTLWLSPDEFLTVDVAATQRPGETDEAEAALEGPPVQVVELSANRTILELTGPRARTVLEKSCRADLHPRVFGVGTAIVTQLGPVPVLLHRSGQEEFRILPRSSFADFMVRWLLDGMAEFTGASGVTGAANHDRKG</sequence>
<dbReference type="SUPFAM" id="SSF103025">
    <property type="entry name" value="Folate-binding domain"/>
    <property type="match status" value="1"/>
</dbReference>
<reference evidence="1 4" key="1">
    <citation type="submission" date="2017-04" db="EMBL/GenBank/DDBJ databases">
        <title>Kefir bacterial isolates.</title>
        <authorList>
            <person name="Kim Y."/>
            <person name="Blasche S."/>
            <person name="Patil K.R."/>
        </authorList>
    </citation>
    <scope>NUCLEOTIDE SEQUENCE [LARGE SCALE GENOMIC DNA]</scope>
    <source>
        <strain evidence="1 4">OG2</strain>
    </source>
</reference>
<evidence type="ECO:0000313" key="5">
    <source>
        <dbReference type="Proteomes" id="UP000386281"/>
    </source>
</evidence>
<evidence type="ECO:0000313" key="4">
    <source>
        <dbReference type="Proteomes" id="UP000216867"/>
    </source>
</evidence>
<gene>
    <name evidence="1" type="ORF">B8X04_14040</name>
    <name evidence="2" type="ORF">I6G59_04370</name>
    <name evidence="3" type="ORF">NCTC12391_00468</name>
</gene>
<dbReference type="EMBL" id="CP065682">
    <property type="protein sequence ID" value="QPS34568.1"/>
    <property type="molecule type" value="Genomic_DNA"/>
</dbReference>
<dbReference type="KEGG" id="bcau:I6G59_04370"/>
<evidence type="ECO:0000313" key="3">
    <source>
        <dbReference type="EMBL" id="VEW10914.1"/>
    </source>
</evidence>
<dbReference type="AlphaFoldDB" id="A0A269ZB00"/>
<evidence type="ECO:0000313" key="6">
    <source>
        <dbReference type="Proteomes" id="UP000594979"/>
    </source>
</evidence>
<reference evidence="3 5" key="2">
    <citation type="submission" date="2019-02" db="EMBL/GenBank/DDBJ databases">
        <authorList>
            <consortium name="Pathogen Informatics"/>
        </authorList>
    </citation>
    <scope>NUCLEOTIDE SEQUENCE [LARGE SCALE GENOMIC DNA]</scope>
    <source>
        <strain evidence="3 5">3012STDY7078520</strain>
    </source>
</reference>
<dbReference type="Proteomes" id="UP000594979">
    <property type="component" value="Chromosome"/>
</dbReference>
<organism evidence="1 4">
    <name type="scientific">Brevibacterium casei</name>
    <dbReference type="NCBI Taxonomy" id="33889"/>
    <lineage>
        <taxon>Bacteria</taxon>
        <taxon>Bacillati</taxon>
        <taxon>Actinomycetota</taxon>
        <taxon>Actinomycetes</taxon>
        <taxon>Micrococcales</taxon>
        <taxon>Brevibacteriaceae</taxon>
        <taxon>Brevibacterium</taxon>
    </lineage>
</organism>
<accession>A0A269ZB00</accession>
<dbReference type="RefSeq" id="WP_095376591.1">
    <property type="nucleotide sequence ID" value="NZ_CAACXN010000010.1"/>
</dbReference>
<dbReference type="Pfam" id="PF04268">
    <property type="entry name" value="SoxG"/>
    <property type="match status" value="1"/>
</dbReference>
<dbReference type="Proteomes" id="UP000216867">
    <property type="component" value="Unassembled WGS sequence"/>
</dbReference>
<reference evidence="2 6" key="3">
    <citation type="submission" date="2020-12" db="EMBL/GenBank/DDBJ databases">
        <title>FDA dAtabase for Regulatory Grade micrObial Sequences (FDA-ARGOS): Supporting development and validation of Infectious Disease Dx tests.</title>
        <authorList>
            <person name="Sproer C."/>
            <person name="Gronow S."/>
            <person name="Severitt S."/>
            <person name="Schroder I."/>
            <person name="Tallon L."/>
            <person name="Sadzewicz L."/>
            <person name="Zhao X."/>
            <person name="Boylan J."/>
            <person name="Ott S."/>
            <person name="Bowen H."/>
            <person name="Vavikolanu K."/>
            <person name="Mehta A."/>
            <person name="Aluvathingal J."/>
            <person name="Nadendla S."/>
            <person name="Lowell S."/>
            <person name="Myers T."/>
            <person name="Yan Y."/>
            <person name="Sichtig H."/>
        </authorList>
    </citation>
    <scope>NUCLEOTIDE SEQUENCE [LARGE SCALE GENOMIC DNA]</scope>
    <source>
        <strain evidence="2 6">FDAARGOS_902</strain>
    </source>
</reference>
<evidence type="ECO:0000313" key="2">
    <source>
        <dbReference type="EMBL" id="QPS34568.1"/>
    </source>
</evidence>
<dbReference type="EMBL" id="CAACXN010000010">
    <property type="protein sequence ID" value="VEW10914.1"/>
    <property type="molecule type" value="Genomic_DNA"/>
</dbReference>
<dbReference type="Gene3D" id="3.30.1360.120">
    <property type="entry name" value="Probable tRNA modification gtpase trme, domain 1"/>
    <property type="match status" value="1"/>
</dbReference>
<dbReference type="Gene3D" id="3.30.70.1520">
    <property type="entry name" value="Heterotetrameric sarcosine oxidase"/>
    <property type="match status" value="1"/>
</dbReference>
<dbReference type="InterPro" id="IPR007375">
    <property type="entry name" value="SoxG"/>
</dbReference>
<evidence type="ECO:0000313" key="1">
    <source>
        <dbReference type="EMBL" id="PAK94096.1"/>
    </source>
</evidence>
<dbReference type="EMBL" id="NCWY01000014">
    <property type="protein sequence ID" value="PAK94096.1"/>
    <property type="molecule type" value="Genomic_DNA"/>
</dbReference>
<dbReference type="Proteomes" id="UP000386281">
    <property type="component" value="Unassembled WGS sequence"/>
</dbReference>